<gene>
    <name evidence="2" type="ORF">FC87_GL000954</name>
</gene>
<reference evidence="2 3" key="1">
    <citation type="journal article" date="2015" name="Genome Announc.">
        <title>Expanding the biotechnology potential of lactobacilli through comparative genomics of 213 strains and associated genera.</title>
        <authorList>
            <person name="Sun Z."/>
            <person name="Harris H.M."/>
            <person name="McCann A."/>
            <person name="Guo C."/>
            <person name="Argimon S."/>
            <person name="Zhang W."/>
            <person name="Yang X."/>
            <person name="Jeffery I.B."/>
            <person name="Cooney J.C."/>
            <person name="Kagawa T.F."/>
            <person name="Liu W."/>
            <person name="Song Y."/>
            <person name="Salvetti E."/>
            <person name="Wrobel A."/>
            <person name="Rasinkangas P."/>
            <person name="Parkhill J."/>
            <person name="Rea M.C."/>
            <person name="O'Sullivan O."/>
            <person name="Ritari J."/>
            <person name="Douillard F.P."/>
            <person name="Paul Ross R."/>
            <person name="Yang R."/>
            <person name="Briner A.E."/>
            <person name="Felis G.E."/>
            <person name="de Vos W.M."/>
            <person name="Barrangou R."/>
            <person name="Klaenhammer T.R."/>
            <person name="Caufield P.W."/>
            <person name="Cui Y."/>
            <person name="Zhang H."/>
            <person name="O'Toole P.W."/>
        </authorList>
    </citation>
    <scope>NUCLEOTIDE SEQUENCE [LARGE SCALE GENOMIC DNA]</scope>
    <source>
        <strain evidence="2 3">DSM 22689</strain>
    </source>
</reference>
<feature type="domain" description="Helicase Helix-turn-helix" evidence="1">
    <location>
        <begin position="252"/>
        <end position="341"/>
    </location>
</feature>
<protein>
    <recommendedName>
        <fullName evidence="1">Helicase Helix-turn-helix domain-containing protein</fullName>
    </recommendedName>
</protein>
<dbReference type="Pfam" id="PF14493">
    <property type="entry name" value="HTH_40"/>
    <property type="match status" value="1"/>
</dbReference>
<proteinExistence type="predicted"/>
<evidence type="ECO:0000259" key="1">
    <source>
        <dbReference type="Pfam" id="PF14493"/>
    </source>
</evidence>
<organism evidence="2 3">
    <name type="scientific">Fructilactobacillus florum DSM 22689 = JCM 16035</name>
    <dbReference type="NCBI Taxonomy" id="1423745"/>
    <lineage>
        <taxon>Bacteria</taxon>
        <taxon>Bacillati</taxon>
        <taxon>Bacillota</taxon>
        <taxon>Bacilli</taxon>
        <taxon>Lactobacillales</taxon>
        <taxon>Lactobacillaceae</taxon>
        <taxon>Fructilactobacillus</taxon>
    </lineage>
</organism>
<comment type="caution">
    <text evidence="2">The sequence shown here is derived from an EMBL/GenBank/DDBJ whole genome shotgun (WGS) entry which is preliminary data.</text>
</comment>
<dbReference type="STRING" id="1423745.GCA_001311215_00283"/>
<dbReference type="Proteomes" id="UP000051586">
    <property type="component" value="Unassembled WGS sequence"/>
</dbReference>
<accession>A0A0R2CV04</accession>
<evidence type="ECO:0000313" key="2">
    <source>
        <dbReference type="EMBL" id="KRM91443.1"/>
    </source>
</evidence>
<sequence>MSNEITASDALLLELLSDHQPRRPRLLVNLLAGKKTVATRYWGLRYGLLGFAGLQRYWGSLKLDFSGTQGQGLVTTTSKNELKLTKQGIAQQRRLQFLEPWQGWQASFQSLDLLHFKQRLLLLIQVMSERAHGNRQYHPLLVAGSDRQFIKTYYTRLVSPLETAQQLKEDLQKMLGSLTTTAATVVAEQLVGFENNGATLTQIAFNHQWTDWEVIQADLFGIAQLAQQALQDTSLTLSPLLQGLQKPIIDPSVATTLQLYQRFHSLKAVQNKRQMRPSTITEHLLLAAIDLPLAKFPYHDFVSDLQIREIQKELGQQLDHWRYEALSDRFRSTCDFWQFRLGAIKLTKEGQKVQNYGSD</sequence>
<dbReference type="PATRIC" id="fig|1423745.4.peg.1015"/>
<name>A0A0R2CV04_9LACO</name>
<dbReference type="EMBL" id="AYZI01000005">
    <property type="protein sequence ID" value="KRM91443.1"/>
    <property type="molecule type" value="Genomic_DNA"/>
</dbReference>
<evidence type="ECO:0000313" key="3">
    <source>
        <dbReference type="Proteomes" id="UP000051586"/>
    </source>
</evidence>
<dbReference type="RefSeq" id="WP_056961693.1">
    <property type="nucleotide sequence ID" value="NZ_AYZI01000005.1"/>
</dbReference>
<dbReference type="AlphaFoldDB" id="A0A0R2CV04"/>
<dbReference type="InterPro" id="IPR029491">
    <property type="entry name" value="Helicase_HTH"/>
</dbReference>